<dbReference type="Pfam" id="PF06985">
    <property type="entry name" value="HET"/>
    <property type="match status" value="1"/>
</dbReference>
<keyword evidence="3" id="KW-1185">Reference proteome</keyword>
<dbReference type="OrthoDB" id="2157530at2759"/>
<reference evidence="2 4" key="1">
    <citation type="journal article" date="2020" name="Stud. Mycol.">
        <title>101 Dothideomycetes genomes: a test case for predicting lifestyles and emergence of pathogens.</title>
        <authorList>
            <person name="Haridas S."/>
            <person name="Albert R."/>
            <person name="Binder M."/>
            <person name="Bloem J."/>
            <person name="Labutti K."/>
            <person name="Salamov A."/>
            <person name="Andreopoulos B."/>
            <person name="Baker S."/>
            <person name="Barry K."/>
            <person name="Bills G."/>
            <person name="Bluhm B."/>
            <person name="Cannon C."/>
            <person name="Castanera R."/>
            <person name="Culley D."/>
            <person name="Daum C."/>
            <person name="Ezra D."/>
            <person name="Gonzalez J."/>
            <person name="Henrissat B."/>
            <person name="Kuo A."/>
            <person name="Liang C."/>
            <person name="Lipzen A."/>
            <person name="Lutzoni F."/>
            <person name="Magnuson J."/>
            <person name="Mondo S."/>
            <person name="Nolan M."/>
            <person name="Ohm R."/>
            <person name="Pangilinan J."/>
            <person name="Park H.-J."/>
            <person name="Ramirez L."/>
            <person name="Alfaro M."/>
            <person name="Sun H."/>
            <person name="Tritt A."/>
            <person name="Yoshinaga Y."/>
            <person name="Zwiers L.-H."/>
            <person name="Turgeon B."/>
            <person name="Goodwin S."/>
            <person name="Spatafora J."/>
            <person name="Crous P."/>
            <person name="Grigoriev I."/>
        </authorList>
    </citation>
    <scope>NUCLEOTIDE SEQUENCE</scope>
    <source>
        <strain evidence="2 4">CBS 304.34</strain>
    </source>
</reference>
<feature type="non-terminal residue" evidence="2">
    <location>
        <position position="1"/>
    </location>
</feature>
<reference evidence="4" key="2">
    <citation type="submission" date="2020-04" db="EMBL/GenBank/DDBJ databases">
        <authorList>
            <consortium name="NCBI Genome Project"/>
        </authorList>
    </citation>
    <scope>NUCLEOTIDE SEQUENCE</scope>
    <source>
        <strain evidence="4">CBS 304.34</strain>
    </source>
</reference>
<evidence type="ECO:0000313" key="4">
    <source>
        <dbReference type="RefSeq" id="XP_033584743.1"/>
    </source>
</evidence>
<dbReference type="InterPro" id="IPR052895">
    <property type="entry name" value="HetReg/Transcr_Mod"/>
</dbReference>
<dbReference type="EMBL" id="MU003692">
    <property type="protein sequence ID" value="KAF2817779.1"/>
    <property type="molecule type" value="Genomic_DNA"/>
</dbReference>
<gene>
    <name evidence="2 4" type="ORF">BDZ99DRAFT_374168</name>
</gene>
<organism evidence="2">
    <name type="scientific">Mytilinidion resinicola</name>
    <dbReference type="NCBI Taxonomy" id="574789"/>
    <lineage>
        <taxon>Eukaryota</taxon>
        <taxon>Fungi</taxon>
        <taxon>Dikarya</taxon>
        <taxon>Ascomycota</taxon>
        <taxon>Pezizomycotina</taxon>
        <taxon>Dothideomycetes</taxon>
        <taxon>Pleosporomycetidae</taxon>
        <taxon>Mytilinidiales</taxon>
        <taxon>Mytilinidiaceae</taxon>
        <taxon>Mytilinidion</taxon>
    </lineage>
</organism>
<evidence type="ECO:0000313" key="2">
    <source>
        <dbReference type="EMBL" id="KAF2817779.1"/>
    </source>
</evidence>
<evidence type="ECO:0000259" key="1">
    <source>
        <dbReference type="Pfam" id="PF06985"/>
    </source>
</evidence>
<dbReference type="Proteomes" id="UP000504636">
    <property type="component" value="Unplaced"/>
</dbReference>
<evidence type="ECO:0000313" key="3">
    <source>
        <dbReference type="Proteomes" id="UP000504636"/>
    </source>
</evidence>
<protein>
    <recommendedName>
        <fullName evidence="1">Heterokaryon incompatibility domain-containing protein</fullName>
    </recommendedName>
</protein>
<feature type="domain" description="Heterokaryon incompatibility" evidence="1">
    <location>
        <begin position="12"/>
        <end position="75"/>
    </location>
</feature>
<dbReference type="RefSeq" id="XP_033584743.1">
    <property type="nucleotide sequence ID" value="XM_033714910.1"/>
</dbReference>
<dbReference type="PANTHER" id="PTHR24148">
    <property type="entry name" value="ANKYRIN REPEAT DOMAIN-CONTAINING PROTEIN 39 HOMOLOG-RELATED"/>
    <property type="match status" value="1"/>
</dbReference>
<accession>A0A6A6ZAP9</accession>
<dbReference type="InterPro" id="IPR010730">
    <property type="entry name" value="HET"/>
</dbReference>
<proteinExistence type="predicted"/>
<dbReference type="AlphaFoldDB" id="A0A6A6ZAP9"/>
<sequence>LVLADLEQQPTFSALSYVWGTTADEPYTIICDDIVLPITKNCHSPLVHLRRKAGAITIWIDAICINQRTTGRKNSRYRSWGISILVPTRSMLAWRRRRVYR</sequence>
<reference evidence="4" key="3">
    <citation type="submission" date="2025-04" db="UniProtKB">
        <authorList>
            <consortium name="RefSeq"/>
        </authorList>
    </citation>
    <scope>IDENTIFICATION</scope>
    <source>
        <strain evidence="4">CBS 304.34</strain>
    </source>
</reference>
<dbReference type="PANTHER" id="PTHR24148:SF64">
    <property type="entry name" value="HETEROKARYON INCOMPATIBILITY DOMAIN-CONTAINING PROTEIN"/>
    <property type="match status" value="1"/>
</dbReference>
<name>A0A6A6ZAP9_9PEZI</name>
<dbReference type="GeneID" id="54455803"/>